<name>A0ACC2HN21_DALPE</name>
<sequence length="161" mass="17638">MANTSGTNTKRLTETKLYITQFAFLFLKAMASSLSMTLGLLFLCMLTGVHGGKLRVWGLNARGLKGDPVNPPDVYVKVWWGSKSGGMTDFVKDNANPSWGSEFIIEGLTTSDSLKLEVWDKDLNFDDHLGTCIFSVGHGTHNQNCRIGSGGSLFVTYSYSQ</sequence>
<dbReference type="Proteomes" id="UP001157502">
    <property type="component" value="Chromosome 1"/>
</dbReference>
<protein>
    <submittedName>
        <fullName evidence="1">Uncharacterized protein</fullName>
    </submittedName>
</protein>
<dbReference type="EMBL" id="CM055728">
    <property type="protein sequence ID" value="KAJ8017065.1"/>
    <property type="molecule type" value="Genomic_DNA"/>
</dbReference>
<accession>A0ACC2HN21</accession>
<organism evidence="1 2">
    <name type="scientific">Dallia pectoralis</name>
    <name type="common">Alaska blackfish</name>
    <dbReference type="NCBI Taxonomy" id="75939"/>
    <lineage>
        <taxon>Eukaryota</taxon>
        <taxon>Metazoa</taxon>
        <taxon>Chordata</taxon>
        <taxon>Craniata</taxon>
        <taxon>Vertebrata</taxon>
        <taxon>Euteleostomi</taxon>
        <taxon>Actinopterygii</taxon>
        <taxon>Neopterygii</taxon>
        <taxon>Teleostei</taxon>
        <taxon>Protacanthopterygii</taxon>
        <taxon>Esociformes</taxon>
        <taxon>Umbridae</taxon>
        <taxon>Dallia</taxon>
    </lineage>
</organism>
<evidence type="ECO:0000313" key="2">
    <source>
        <dbReference type="Proteomes" id="UP001157502"/>
    </source>
</evidence>
<reference evidence="1" key="1">
    <citation type="submission" date="2021-05" db="EMBL/GenBank/DDBJ databases">
        <authorList>
            <person name="Pan Q."/>
            <person name="Jouanno E."/>
            <person name="Zahm M."/>
            <person name="Klopp C."/>
            <person name="Cabau C."/>
            <person name="Louis A."/>
            <person name="Berthelot C."/>
            <person name="Parey E."/>
            <person name="Roest Crollius H."/>
            <person name="Montfort J."/>
            <person name="Robinson-Rechavi M."/>
            <person name="Bouchez O."/>
            <person name="Lampietro C."/>
            <person name="Lopez Roques C."/>
            <person name="Donnadieu C."/>
            <person name="Postlethwait J."/>
            <person name="Bobe J."/>
            <person name="Dillon D."/>
            <person name="Chandos A."/>
            <person name="von Hippel F."/>
            <person name="Guiguen Y."/>
        </authorList>
    </citation>
    <scope>NUCLEOTIDE SEQUENCE</scope>
    <source>
        <strain evidence="1">YG-Jan2019</strain>
    </source>
</reference>
<gene>
    <name evidence="1" type="ORF">DPEC_G00013910</name>
</gene>
<evidence type="ECO:0000313" key="1">
    <source>
        <dbReference type="EMBL" id="KAJ8017065.1"/>
    </source>
</evidence>
<comment type="caution">
    <text evidence="1">The sequence shown here is derived from an EMBL/GenBank/DDBJ whole genome shotgun (WGS) entry which is preliminary data.</text>
</comment>
<proteinExistence type="predicted"/>
<keyword evidence="2" id="KW-1185">Reference proteome</keyword>